<keyword evidence="3" id="KW-0815">Transposition</keyword>
<evidence type="ECO:0000313" key="7">
    <source>
        <dbReference type="Proteomes" id="UP000665047"/>
    </source>
</evidence>
<dbReference type="Proteomes" id="UP000665047">
    <property type="component" value="Chromosome"/>
</dbReference>
<comment type="function">
    <text evidence="1">Absolutely required for transposition of IS1.</text>
</comment>
<keyword evidence="7" id="KW-1185">Reference proteome</keyword>
<evidence type="ECO:0000259" key="5">
    <source>
        <dbReference type="Pfam" id="PF12759"/>
    </source>
</evidence>
<name>A0ABX7VIH3_XENBU</name>
<evidence type="ECO:0000256" key="3">
    <source>
        <dbReference type="ARBA" id="ARBA00022578"/>
    </source>
</evidence>
<gene>
    <name evidence="6" type="ORF">HGO23_03840</name>
</gene>
<evidence type="ECO:0000256" key="4">
    <source>
        <dbReference type="ARBA" id="ARBA00023172"/>
    </source>
</evidence>
<evidence type="ECO:0000256" key="2">
    <source>
        <dbReference type="ARBA" id="ARBA00008841"/>
    </source>
</evidence>
<feature type="domain" description="Insertion element IS1 protein InsA helix-turn-helix" evidence="5">
    <location>
        <begin position="43"/>
        <end position="86"/>
    </location>
</feature>
<evidence type="ECO:0000256" key="1">
    <source>
        <dbReference type="ARBA" id="ARBA00004091"/>
    </source>
</evidence>
<evidence type="ECO:0000313" key="6">
    <source>
        <dbReference type="EMBL" id="QTL40539.1"/>
    </source>
</evidence>
<dbReference type="Pfam" id="PF03400">
    <property type="entry name" value="DDE_Tnp_IS1"/>
    <property type="match status" value="1"/>
</dbReference>
<dbReference type="NCBIfam" id="NF033558">
    <property type="entry name" value="transpos_IS1"/>
    <property type="match status" value="1"/>
</dbReference>
<organism evidence="6 7">
    <name type="scientific">Xenorhabdus budapestensis</name>
    <dbReference type="NCBI Taxonomy" id="290110"/>
    <lineage>
        <taxon>Bacteria</taxon>
        <taxon>Pseudomonadati</taxon>
        <taxon>Pseudomonadota</taxon>
        <taxon>Gammaproteobacteria</taxon>
        <taxon>Enterobacterales</taxon>
        <taxon>Morganellaceae</taxon>
        <taxon>Xenorhabdus</taxon>
    </lineage>
</organism>
<dbReference type="InterPro" id="IPR024431">
    <property type="entry name" value="InsA_HTH_dom"/>
</dbReference>
<dbReference type="InterPro" id="IPR005063">
    <property type="entry name" value="Transposase_27"/>
</dbReference>
<dbReference type="PANTHER" id="PTHR33293:SF1">
    <property type="entry name" value="INSERTION ELEMENT IS1 1 PROTEIN INSB-RELATED"/>
    <property type="match status" value="1"/>
</dbReference>
<sequence>MTKVDIYCRYCHKSEQVKGHGKGNGGHPRYRCYTCCKVFQLEYTYQACKPGVKEQIVDIAMNNGGIRDTARILKVATATVMKTLKNLTPRNVTTLPLDGNNIQLIGEIDEQWSFVGNKKNQRWFWYVWESRLKRIVAHVFGDRSRKTLDKLLALLSPFNIRFYCTDDYVVYDNLPEEDHLTGKTFTQRIERTNLTQHTRVKRLNRKTISYSKSEEVHDKVIGTFIEREYYF</sequence>
<dbReference type="EMBL" id="CP072455">
    <property type="protein sequence ID" value="QTL40539.1"/>
    <property type="molecule type" value="Genomic_DNA"/>
</dbReference>
<proteinExistence type="inferred from homology"/>
<dbReference type="InterPro" id="IPR051354">
    <property type="entry name" value="Transposase_27_IS1"/>
</dbReference>
<comment type="similarity">
    <text evidence="2">Belongs to the transposase 27 family.</text>
</comment>
<dbReference type="RefSeq" id="WP_209028015.1">
    <property type="nucleotide sequence ID" value="NZ_CP072455.1"/>
</dbReference>
<keyword evidence="4" id="KW-0233">DNA recombination</keyword>
<dbReference type="Pfam" id="PF12759">
    <property type="entry name" value="HTH_Tnp_IS1"/>
    <property type="match status" value="1"/>
</dbReference>
<protein>
    <submittedName>
        <fullName evidence="6">IS1 family transposase</fullName>
    </submittedName>
</protein>
<reference evidence="6 7" key="1">
    <citation type="submission" date="2021-03" db="EMBL/GenBank/DDBJ databases">
        <title>Complete Genome Sequence Data of Xenorhabdus budapestensis strain C72, a Candidate Biological Control Agent, from China.</title>
        <authorList>
            <person name="LI B."/>
            <person name="WANG S."/>
            <person name="QIU D."/>
        </authorList>
    </citation>
    <scope>NUCLEOTIDE SEQUENCE [LARGE SCALE GENOMIC DNA]</scope>
    <source>
        <strain evidence="6 7">C-7-2</strain>
    </source>
</reference>
<accession>A0ABX7VIH3</accession>
<dbReference type="PANTHER" id="PTHR33293">
    <property type="entry name" value="INSERTION ELEMENT IS1 1 PROTEIN INSB-RELATED"/>
    <property type="match status" value="1"/>
</dbReference>